<dbReference type="EMBL" id="JASJQH010007328">
    <property type="protein sequence ID" value="KAK9710671.1"/>
    <property type="molecule type" value="Genomic_DNA"/>
</dbReference>
<evidence type="ECO:0000256" key="3">
    <source>
        <dbReference type="PROSITE-ProRule" id="PRU00169"/>
    </source>
</evidence>
<evidence type="ECO:0000313" key="9">
    <source>
        <dbReference type="Proteomes" id="UP001479436"/>
    </source>
</evidence>
<dbReference type="SUPFAM" id="SSF109604">
    <property type="entry name" value="HD-domain/PDEase-like"/>
    <property type="match status" value="1"/>
</dbReference>
<dbReference type="InterPro" id="IPR003607">
    <property type="entry name" value="HD/PDEase_dom"/>
</dbReference>
<evidence type="ECO:0000256" key="2">
    <source>
        <dbReference type="ARBA" id="ARBA00022801"/>
    </source>
</evidence>
<comment type="cofactor">
    <cofactor evidence="4">
        <name>a divalent metal cation</name>
        <dbReference type="ChEBI" id="CHEBI:60240"/>
    </cofactor>
    <text evidence="4">Binds 2 divalent metal cations per subunit. Site 1 may preferentially bind zinc ions, while site 2 has a preference for magnesium and/or manganese ions.</text>
</comment>
<proteinExistence type="inferred from homology"/>
<dbReference type="Proteomes" id="UP001479436">
    <property type="component" value="Unassembled WGS sequence"/>
</dbReference>
<feature type="domain" description="Response regulatory" evidence="6">
    <location>
        <begin position="103"/>
        <end position="236"/>
    </location>
</feature>
<comment type="caution">
    <text evidence="8">The sequence shown here is derived from an EMBL/GenBank/DDBJ whole genome shotgun (WGS) entry which is preliminary data.</text>
</comment>
<dbReference type="SMART" id="SM00471">
    <property type="entry name" value="HDc"/>
    <property type="match status" value="1"/>
</dbReference>
<dbReference type="PROSITE" id="PS50110">
    <property type="entry name" value="RESPONSE_REGULATORY"/>
    <property type="match status" value="1"/>
</dbReference>
<gene>
    <name evidence="8" type="primary">PDE2_5</name>
    <name evidence="8" type="ORF">K7432_008290</name>
</gene>
<dbReference type="GO" id="GO:0004114">
    <property type="term" value="F:3',5'-cyclic-nucleotide phosphodiesterase activity"/>
    <property type="evidence" value="ECO:0007669"/>
    <property type="project" value="UniProtKB-EC"/>
</dbReference>
<dbReference type="SMART" id="SM00448">
    <property type="entry name" value="REC"/>
    <property type="match status" value="1"/>
</dbReference>
<evidence type="ECO:0000256" key="5">
    <source>
        <dbReference type="SAM" id="MobiDB-lite"/>
    </source>
</evidence>
<keyword evidence="1 4" id="KW-0479">Metal-binding</keyword>
<feature type="compositionally biased region" description="Polar residues" evidence="5">
    <location>
        <begin position="534"/>
        <end position="580"/>
    </location>
</feature>
<feature type="region of interest" description="Disordered" evidence="5">
    <location>
        <begin position="517"/>
        <end position="593"/>
    </location>
</feature>
<evidence type="ECO:0000259" key="6">
    <source>
        <dbReference type="PROSITE" id="PS50110"/>
    </source>
</evidence>
<reference evidence="8 9" key="1">
    <citation type="submission" date="2023-04" db="EMBL/GenBank/DDBJ databases">
        <title>Genome of Basidiobolus ranarum AG-B5.</title>
        <authorList>
            <person name="Stajich J.E."/>
            <person name="Carter-House D."/>
            <person name="Gryganskyi A."/>
        </authorList>
    </citation>
    <scope>NUCLEOTIDE SEQUENCE [LARGE SCALE GENOMIC DNA]</scope>
    <source>
        <strain evidence="8 9">AG-B5</strain>
    </source>
</reference>
<dbReference type="Gene3D" id="3.40.50.2300">
    <property type="match status" value="1"/>
</dbReference>
<dbReference type="InterPro" id="IPR011006">
    <property type="entry name" value="CheY-like_superfamily"/>
</dbReference>
<dbReference type="PROSITE" id="PS00126">
    <property type="entry name" value="PDEASE_I_1"/>
    <property type="match status" value="1"/>
</dbReference>
<dbReference type="EC" id="3.1.4.-" evidence="4"/>
<dbReference type="InterPro" id="IPR036971">
    <property type="entry name" value="PDEase_catalytic_dom_sf"/>
</dbReference>
<dbReference type="PROSITE" id="PS51845">
    <property type="entry name" value="PDEASE_I_2"/>
    <property type="match status" value="1"/>
</dbReference>
<sequence length="993" mass="112899">MHYNPDLTKPVPLRSMRSTSYDHAATIISSDNLEIYDHPSNLKPSLSPLILTAPVGLNSTPSETERKSSTTSLDQYTPPISPTDPTFHQFFLRKLSFSPSEVKVLIYDDDILHGRLVRQHLRKIGYPVDLVADTNSALAILRRSCNDSYIEFEKPSITYQLVIVSITYENSNGQNQGLEILKSIRSSDDLKDLPVIMMADPEQLELACNCLQLGADDYVLKPVRLETVKTVWRSVWRKRKERKVMLMLEEERNKRRSLELAVDMLQDQMLQAIETPINLITRTVTDLLQSTGMSDEAKKTLATILSSLKSTNLYRPAFEKLLHNKNLDRETRNWLSTEVIRDAPLSTPPDGIRLERSRRSYPSRHRRASSLEGSVYSMYGENGWPSDVWERSHANESEDPMDYKNMSGGGFYYRGSNQRRNSDTQQLSRFANGLRSRRQRMHSVHDQLSNAELFGPDGPSFNHYLELSDLEHDEPIITAKSDSRGANFKNEYTYDMALENIPEYQPDENEELHQCKDDIPSFNEGTTDDWVEPSSYTLKSHSPSKQSNSNCNGLYLSPASQLKSESESITTVPPTPTSERNYPESPPSPSAIFPKPQRAILLNSWGFDVWSYTEMELLPFLVDMFNELGFIQHYNISLETLTAFLHAVKDGYNTSQNPYHNFRHAFDVTQAGYLFLREACDFNFNEPLDTQCENPLSLLAKNQMLQQLHSCPDYYEDPIVITKDSELTNTLDDSPPDLLEESTHIHEAPASKSSSPSHSIFTMNERFAFIVACLCHDLSHDGHTNNFHVATSSELAILYNDSSVLENFHAHQTFVLLRNLPEANIFGDLSAAVVAELRSIIIKCILATDMGRHMEVMANFNECVTSGWRWDDRSHRLRLLEMLMKCADVSNTIRPLHLARAWSDLIQEEMFNQGDLEKEIQLPVSAFGDRGNPQQPRLAITFADFVVTPLFKAISDILPSILTHVRSCGATREYWNVFMNSGRDKASSTEAST</sequence>
<dbReference type="Pfam" id="PF00072">
    <property type="entry name" value="Response_reg"/>
    <property type="match status" value="1"/>
</dbReference>
<keyword evidence="2 4" id="KW-0378">Hydrolase</keyword>
<dbReference type="Pfam" id="PF00233">
    <property type="entry name" value="PDEase_I"/>
    <property type="match status" value="1"/>
</dbReference>
<dbReference type="InterPro" id="IPR001789">
    <property type="entry name" value="Sig_transdc_resp-reg_receiver"/>
</dbReference>
<evidence type="ECO:0000259" key="7">
    <source>
        <dbReference type="PROSITE" id="PS51845"/>
    </source>
</evidence>
<evidence type="ECO:0000256" key="4">
    <source>
        <dbReference type="RuleBase" id="RU363067"/>
    </source>
</evidence>
<dbReference type="InterPro" id="IPR002073">
    <property type="entry name" value="PDEase_catalytic_dom"/>
</dbReference>
<accession>A0ABR2VYU4</accession>
<feature type="domain" description="PDEase" evidence="7">
    <location>
        <begin position="581"/>
        <end position="982"/>
    </location>
</feature>
<name>A0ABR2VYU4_9FUNG</name>
<dbReference type="SUPFAM" id="SSF52172">
    <property type="entry name" value="CheY-like"/>
    <property type="match status" value="1"/>
</dbReference>
<organism evidence="8 9">
    <name type="scientific">Basidiobolus ranarum</name>
    <dbReference type="NCBI Taxonomy" id="34480"/>
    <lineage>
        <taxon>Eukaryota</taxon>
        <taxon>Fungi</taxon>
        <taxon>Fungi incertae sedis</taxon>
        <taxon>Zoopagomycota</taxon>
        <taxon>Entomophthoromycotina</taxon>
        <taxon>Basidiobolomycetes</taxon>
        <taxon>Basidiobolales</taxon>
        <taxon>Basidiobolaceae</taxon>
        <taxon>Basidiobolus</taxon>
    </lineage>
</organism>
<evidence type="ECO:0000313" key="8">
    <source>
        <dbReference type="EMBL" id="KAK9710671.1"/>
    </source>
</evidence>
<comment type="similarity">
    <text evidence="4">Belongs to the cyclic nucleotide phosphodiesterase family.</text>
</comment>
<dbReference type="PANTHER" id="PTHR11347">
    <property type="entry name" value="CYCLIC NUCLEOTIDE PHOSPHODIESTERASE"/>
    <property type="match status" value="1"/>
</dbReference>
<dbReference type="Gene3D" id="1.10.1300.10">
    <property type="entry name" value="3'5'-cyclic nucleotide phosphodiesterase, catalytic domain"/>
    <property type="match status" value="1"/>
</dbReference>
<comment type="caution">
    <text evidence="3">Lacks conserved residue(s) required for the propagation of feature annotation.</text>
</comment>
<keyword evidence="9" id="KW-1185">Reference proteome</keyword>
<feature type="region of interest" description="Disordered" evidence="5">
    <location>
        <begin position="57"/>
        <end position="79"/>
    </location>
</feature>
<protein>
    <recommendedName>
        <fullName evidence="4">Phosphodiesterase</fullName>
        <ecNumber evidence="4">3.1.4.-</ecNumber>
    </recommendedName>
</protein>
<dbReference type="InterPro" id="IPR023174">
    <property type="entry name" value="PDEase_CS"/>
</dbReference>
<evidence type="ECO:0000256" key="1">
    <source>
        <dbReference type="ARBA" id="ARBA00022723"/>
    </source>
</evidence>
<dbReference type="CDD" id="cd00077">
    <property type="entry name" value="HDc"/>
    <property type="match status" value="1"/>
</dbReference>